<feature type="transmembrane region" description="Helical" evidence="6">
    <location>
        <begin position="227"/>
        <end position="246"/>
    </location>
</feature>
<evidence type="ECO:0000313" key="7">
    <source>
        <dbReference type="EMBL" id="PNU19448.1"/>
    </source>
</evidence>
<dbReference type="InterPro" id="IPR036388">
    <property type="entry name" value="WH-like_DNA-bd_sf"/>
</dbReference>
<evidence type="ECO:0000256" key="4">
    <source>
        <dbReference type="ARBA" id="ARBA00022989"/>
    </source>
</evidence>
<feature type="transmembrane region" description="Helical" evidence="6">
    <location>
        <begin position="152"/>
        <end position="176"/>
    </location>
</feature>
<evidence type="ECO:0000256" key="2">
    <source>
        <dbReference type="ARBA" id="ARBA00022475"/>
    </source>
</evidence>
<dbReference type="PANTHER" id="PTHR30213:SF0">
    <property type="entry name" value="UPF0761 MEMBRANE PROTEIN YIHY"/>
    <property type="match status" value="1"/>
</dbReference>
<proteinExistence type="predicted"/>
<sequence length="446" mass="50003">MIETIRDFFKTGIWRIKPDELSFGQRFLLRLGQVAARVGHDFIADRCLLRASALTYTSLLSFIPMLALMFAVLKGLGVQNRLEPVLLEHIAVGSEQALSKIIEYINNTNVGRLGTFGLVFLVLTVLTLLSNIEDSFNSIWYVRETRSLMRRFSDYFSVVILGPIFLVLAITMTATLEAQGFVLQLKQMAYVGTLVIFLFKVLPYFAMWAAFAFLYIFMPNIKVSLRAAMVGGLVGGTLWQLTQWGYVNFQVGVARYNAIYGTMAALPIFMVWLYISWLIVLLGLEVSYAWQNLRHLRQEQVGGEESFANRELLALRIMLIVGDRFQKGEAPPDLGEIAGQLLLAPRLTRSIVNDLVRLRLLSEVSIGEDVSGYQPARALSALPVFELLKTIEGNGAPVKQARESHDERIVGEIADRLYRVGSEALDGLTLADLVGRYQQEMVSEST</sequence>
<comment type="subcellular location">
    <subcellularLocation>
        <location evidence="1">Cell membrane</location>
        <topology evidence="1">Multi-pass membrane protein</topology>
    </subcellularLocation>
</comment>
<feature type="transmembrane region" description="Helical" evidence="6">
    <location>
        <begin position="188"/>
        <end position="215"/>
    </location>
</feature>
<protein>
    <submittedName>
        <fullName evidence="7">Ribonuclease BN-like protein</fullName>
    </submittedName>
</protein>
<dbReference type="InterPro" id="IPR017039">
    <property type="entry name" value="Virul_fac_BrkB"/>
</dbReference>
<keyword evidence="2" id="KW-1003">Cell membrane</keyword>
<dbReference type="Proteomes" id="UP000236340">
    <property type="component" value="Unassembled WGS sequence"/>
</dbReference>
<accession>A0A2K2H819</accession>
<reference evidence="7 8" key="1">
    <citation type="journal article" date="2018" name="Genome Announc.">
        <title>Genome Sequence of Geothermobacter sp. HR-1 Iron Reducer from the Loihi Seamount.</title>
        <authorList>
            <person name="Smith H."/>
            <person name="Abuyen K."/>
            <person name="Tremblay J."/>
            <person name="Savalia P."/>
            <person name="Perez-Rodriguez I."/>
            <person name="Emerson D."/>
            <person name="Tully B."/>
            <person name="Amend J."/>
        </authorList>
    </citation>
    <scope>NUCLEOTIDE SEQUENCE [LARGE SCALE GENOMIC DNA]</scope>
    <source>
        <strain evidence="7 8">HR-1</strain>
    </source>
</reference>
<evidence type="ECO:0000256" key="5">
    <source>
        <dbReference type="ARBA" id="ARBA00023136"/>
    </source>
</evidence>
<dbReference type="OrthoDB" id="9808671at2"/>
<dbReference type="Gene3D" id="1.10.10.10">
    <property type="entry name" value="Winged helix-like DNA-binding domain superfamily/Winged helix DNA-binding domain"/>
    <property type="match status" value="1"/>
</dbReference>
<dbReference type="PANTHER" id="PTHR30213">
    <property type="entry name" value="INNER MEMBRANE PROTEIN YHJD"/>
    <property type="match status" value="1"/>
</dbReference>
<dbReference type="EMBL" id="PPFX01000030">
    <property type="protein sequence ID" value="PNU19448.1"/>
    <property type="molecule type" value="Genomic_DNA"/>
</dbReference>
<keyword evidence="4 6" id="KW-1133">Transmembrane helix</keyword>
<organism evidence="7 8">
    <name type="scientific">Geothermobacter hydrogeniphilus</name>
    <dbReference type="NCBI Taxonomy" id="1969733"/>
    <lineage>
        <taxon>Bacteria</taxon>
        <taxon>Pseudomonadati</taxon>
        <taxon>Thermodesulfobacteriota</taxon>
        <taxon>Desulfuromonadia</taxon>
        <taxon>Desulfuromonadales</taxon>
        <taxon>Geothermobacteraceae</taxon>
        <taxon>Geothermobacter</taxon>
    </lineage>
</organism>
<feature type="transmembrane region" description="Helical" evidence="6">
    <location>
        <begin position="258"/>
        <end position="284"/>
    </location>
</feature>
<gene>
    <name evidence="7" type="ORF">C2E25_12355</name>
</gene>
<dbReference type="GO" id="GO:0005886">
    <property type="term" value="C:plasma membrane"/>
    <property type="evidence" value="ECO:0007669"/>
    <property type="project" value="UniProtKB-SubCell"/>
</dbReference>
<feature type="transmembrane region" description="Helical" evidence="6">
    <location>
        <begin position="113"/>
        <end position="132"/>
    </location>
</feature>
<dbReference type="RefSeq" id="WP_103116041.1">
    <property type="nucleotide sequence ID" value="NZ_PPFX01000030.1"/>
</dbReference>
<dbReference type="NCBIfam" id="TIGR00765">
    <property type="entry name" value="yihY_not_rbn"/>
    <property type="match status" value="1"/>
</dbReference>
<keyword evidence="5 6" id="KW-0472">Membrane</keyword>
<evidence type="ECO:0000256" key="3">
    <source>
        <dbReference type="ARBA" id="ARBA00022692"/>
    </source>
</evidence>
<evidence type="ECO:0000256" key="6">
    <source>
        <dbReference type="SAM" id="Phobius"/>
    </source>
</evidence>
<comment type="caution">
    <text evidence="7">The sequence shown here is derived from an EMBL/GenBank/DDBJ whole genome shotgun (WGS) entry which is preliminary data.</text>
</comment>
<name>A0A2K2H819_9BACT</name>
<evidence type="ECO:0000256" key="1">
    <source>
        <dbReference type="ARBA" id="ARBA00004651"/>
    </source>
</evidence>
<evidence type="ECO:0000313" key="8">
    <source>
        <dbReference type="Proteomes" id="UP000236340"/>
    </source>
</evidence>
<dbReference type="AlphaFoldDB" id="A0A2K2H819"/>
<dbReference type="Pfam" id="PF03631">
    <property type="entry name" value="Virul_fac_BrkB"/>
    <property type="match status" value="1"/>
</dbReference>
<feature type="transmembrane region" description="Helical" evidence="6">
    <location>
        <begin position="53"/>
        <end position="73"/>
    </location>
</feature>
<keyword evidence="3 6" id="KW-0812">Transmembrane</keyword>